<feature type="region of interest" description="Disordered" evidence="1">
    <location>
        <begin position="34"/>
        <end position="239"/>
    </location>
</feature>
<evidence type="ECO:0000313" key="3">
    <source>
        <dbReference type="EMBL" id="ESO02679.1"/>
    </source>
</evidence>
<sequence length="377" mass="40001">MAVVANDDIIITKPVDCSDDVSVECEEDQLMQNDERLIYPVPSSRNRKKNFRETTASVVDVPESSGNLEDDDDGDDDEEDGDEEDEEEEEEEEDGEEEDEEEEDDDADDEAVGTSENDERNANINMNGNRGGGVGRTDGVTKASTNQIRPAGQKNSTKSKPNSPNENRPHRRPSATPTTTSSSSVVALPASTANAATKKPPMSPPFTHPLPHTSNGYVYSHKPQYYPMNSQQNPGDFSSLYPDKKERNGPNQTAINMNIILIAGIAAGIVVLLFILVVAACKFYASSSGAAAAKALNDYQRAAGKSAYAYEACNTGAKCSSPLLAPVSQQSLPAVNALAQADTSGAVVGAPNCAISGVVVLSGAGGQVVFLSPPRKM</sequence>
<keyword evidence="2" id="KW-1133">Transmembrane helix</keyword>
<reference evidence="3 5" key="2">
    <citation type="journal article" date="2013" name="Nature">
        <title>Insights into bilaterian evolution from three spiralian genomes.</title>
        <authorList>
            <person name="Simakov O."/>
            <person name="Marletaz F."/>
            <person name="Cho S.J."/>
            <person name="Edsinger-Gonzales E."/>
            <person name="Havlak P."/>
            <person name="Hellsten U."/>
            <person name="Kuo D.H."/>
            <person name="Larsson T."/>
            <person name="Lv J."/>
            <person name="Arendt D."/>
            <person name="Savage R."/>
            <person name="Osoegawa K."/>
            <person name="de Jong P."/>
            <person name="Grimwood J."/>
            <person name="Chapman J.A."/>
            <person name="Shapiro H."/>
            <person name="Aerts A."/>
            <person name="Otillar R.P."/>
            <person name="Terry A.Y."/>
            <person name="Boore J.L."/>
            <person name="Grigoriev I.V."/>
            <person name="Lindberg D.R."/>
            <person name="Seaver E.C."/>
            <person name="Weisblat D.A."/>
            <person name="Putnam N.H."/>
            <person name="Rokhsar D.S."/>
        </authorList>
    </citation>
    <scope>NUCLEOTIDE SEQUENCE</scope>
</reference>
<keyword evidence="2" id="KW-0812">Transmembrane</keyword>
<evidence type="ECO:0000256" key="1">
    <source>
        <dbReference type="SAM" id="MobiDB-lite"/>
    </source>
</evidence>
<evidence type="ECO:0000313" key="4">
    <source>
        <dbReference type="EnsemblMetazoa" id="HelroP161971"/>
    </source>
</evidence>
<feature type="transmembrane region" description="Helical" evidence="2">
    <location>
        <begin position="259"/>
        <end position="285"/>
    </location>
</feature>
<gene>
    <name evidence="4" type="primary">20199389</name>
    <name evidence="3" type="ORF">HELRODRAFT_161971</name>
</gene>
<feature type="compositionally biased region" description="Acidic residues" evidence="1">
    <location>
        <begin position="68"/>
        <end position="111"/>
    </location>
</feature>
<dbReference type="KEGG" id="hro:HELRODRAFT_161971"/>
<dbReference type="InParanoid" id="T1ES39"/>
<name>T1ES39_HELRO</name>
<reference evidence="4" key="3">
    <citation type="submission" date="2015-06" db="UniProtKB">
        <authorList>
            <consortium name="EnsemblMetazoa"/>
        </authorList>
    </citation>
    <scope>IDENTIFICATION</scope>
</reference>
<dbReference type="Proteomes" id="UP000015101">
    <property type="component" value="Unassembled WGS sequence"/>
</dbReference>
<dbReference type="HOGENOM" id="CLU_734209_0_0_1"/>
<dbReference type="AlphaFoldDB" id="T1ES39"/>
<dbReference type="GeneID" id="20199389"/>
<accession>T1ES39</accession>
<dbReference type="RefSeq" id="XP_009020087.1">
    <property type="nucleotide sequence ID" value="XM_009021839.1"/>
</dbReference>
<keyword evidence="2" id="KW-0472">Membrane</keyword>
<keyword evidence="5" id="KW-1185">Reference proteome</keyword>
<feature type="compositionally biased region" description="Polar residues" evidence="1">
    <location>
        <begin position="142"/>
        <end position="166"/>
    </location>
</feature>
<dbReference type="EMBL" id="KB096742">
    <property type="protein sequence ID" value="ESO02679.1"/>
    <property type="molecule type" value="Genomic_DNA"/>
</dbReference>
<dbReference type="CTD" id="20199389"/>
<evidence type="ECO:0000313" key="5">
    <source>
        <dbReference type="Proteomes" id="UP000015101"/>
    </source>
</evidence>
<feature type="compositionally biased region" description="Low complexity" evidence="1">
    <location>
        <begin position="174"/>
        <end position="193"/>
    </location>
</feature>
<feature type="compositionally biased region" description="Polar residues" evidence="1">
    <location>
        <begin position="227"/>
        <end position="236"/>
    </location>
</feature>
<evidence type="ECO:0000256" key="2">
    <source>
        <dbReference type="SAM" id="Phobius"/>
    </source>
</evidence>
<proteinExistence type="predicted"/>
<reference evidence="5" key="1">
    <citation type="submission" date="2012-12" db="EMBL/GenBank/DDBJ databases">
        <authorList>
            <person name="Hellsten U."/>
            <person name="Grimwood J."/>
            <person name="Chapman J.A."/>
            <person name="Shapiro H."/>
            <person name="Aerts A."/>
            <person name="Otillar R.P."/>
            <person name="Terry A.Y."/>
            <person name="Boore J.L."/>
            <person name="Simakov O."/>
            <person name="Marletaz F."/>
            <person name="Cho S.-J."/>
            <person name="Edsinger-Gonzales E."/>
            <person name="Havlak P."/>
            <person name="Kuo D.-H."/>
            <person name="Larsson T."/>
            <person name="Lv J."/>
            <person name="Arendt D."/>
            <person name="Savage R."/>
            <person name="Osoegawa K."/>
            <person name="de Jong P."/>
            <person name="Lindberg D.R."/>
            <person name="Seaver E.C."/>
            <person name="Weisblat D.A."/>
            <person name="Putnam N.H."/>
            <person name="Grigoriev I.V."/>
            <person name="Rokhsar D.S."/>
        </authorList>
    </citation>
    <scope>NUCLEOTIDE SEQUENCE</scope>
</reference>
<dbReference type="EnsemblMetazoa" id="HelroT161971">
    <property type="protein sequence ID" value="HelroP161971"/>
    <property type="gene ID" value="HelroG161971"/>
</dbReference>
<protein>
    <submittedName>
        <fullName evidence="3 4">Uncharacterized protein</fullName>
    </submittedName>
</protein>
<dbReference type="EMBL" id="AMQM01000987">
    <property type="status" value="NOT_ANNOTATED_CDS"/>
    <property type="molecule type" value="Genomic_DNA"/>
</dbReference>
<organism evidence="4 5">
    <name type="scientific">Helobdella robusta</name>
    <name type="common">Californian leech</name>
    <dbReference type="NCBI Taxonomy" id="6412"/>
    <lineage>
        <taxon>Eukaryota</taxon>
        <taxon>Metazoa</taxon>
        <taxon>Spiralia</taxon>
        <taxon>Lophotrochozoa</taxon>
        <taxon>Annelida</taxon>
        <taxon>Clitellata</taxon>
        <taxon>Hirudinea</taxon>
        <taxon>Rhynchobdellida</taxon>
        <taxon>Glossiphoniidae</taxon>
        <taxon>Helobdella</taxon>
    </lineage>
</organism>